<dbReference type="InterPro" id="IPR012340">
    <property type="entry name" value="NA-bd_OB-fold"/>
</dbReference>
<sequence length="618" mass="65995">MGESTAGGAVLVPTTVRRVATEDQARQLAHRLQRPDRAWPVVVISTPAGRDTPFVDPGRVLDEVSGLAEVVVIPTGDISWEFSRHMPEGTQVYGGASRVYGTGLDWVHVPQRSPLHFAYTAADGTRLQERLVRDALAGALHAGLVGAAEPAPGTRGTRGRVLGVLGSRALVQTDDDGQVTIAEELTLPGVPLGRLLAPGMPVSGVLDRAGRVLDVRGMLPDAGRLRQVVRLTYRVGQVVLGRVEAVDDAAVTIALAPWVVVRVHRSEVTGNDLDLLGDLFTVGEVVTARMVPAPLEGVGLRLDDVDEGEAPVPAIALLDGGPPWLEPPPVTATEEEPADLHGPDGVSAMPAPEAVGVGPPVPTPRAVAAMLAGASPAPAPAGPPSTRGGGKAARHLSLALDAERAKVTALERDLLEVRLAHRQGEVELEGLRAYVAELQERIARRDQHVEQKKTELRKARTEAATLRRRLGELGGVDDGDERLFLDPEEQFRFEVGATWAHTIRAAEKPHLPLGGYTLGPRFLASLDEVEGVKRDRVVWTVVHVVTGNARNVNGLELHHLRTGAGGDDPVRVRDGDGAVCYRVSLQVNTPSARRLHFWKVPGGTYELSRVVVHDDTEP</sequence>
<evidence type="ECO:0000313" key="4">
    <source>
        <dbReference type="EMBL" id="MCF4123486.1"/>
    </source>
</evidence>
<dbReference type="RefSeq" id="WP_236091239.1">
    <property type="nucleotide sequence ID" value="NZ_JAKGSG010000062.1"/>
</dbReference>
<proteinExistence type="predicted"/>
<feature type="coiled-coil region" evidence="1">
    <location>
        <begin position="435"/>
        <end position="469"/>
    </location>
</feature>
<evidence type="ECO:0000256" key="1">
    <source>
        <dbReference type="SAM" id="Coils"/>
    </source>
</evidence>
<feature type="domain" description="S1 motif" evidence="3">
    <location>
        <begin position="236"/>
        <end position="305"/>
    </location>
</feature>
<dbReference type="AlphaFoldDB" id="A0AA41QIR8"/>
<dbReference type="EMBL" id="JAKGSG010000062">
    <property type="protein sequence ID" value="MCF4123486.1"/>
    <property type="molecule type" value="Genomic_DNA"/>
</dbReference>
<dbReference type="SUPFAM" id="SSF50249">
    <property type="entry name" value="Nucleic acid-binding proteins"/>
    <property type="match status" value="1"/>
</dbReference>
<evidence type="ECO:0000256" key="2">
    <source>
        <dbReference type="SAM" id="MobiDB-lite"/>
    </source>
</evidence>
<feature type="region of interest" description="Disordered" evidence="2">
    <location>
        <begin position="316"/>
        <end position="339"/>
    </location>
</feature>
<accession>A0AA41QIR8</accession>
<reference evidence="4" key="1">
    <citation type="submission" date="2022-01" db="EMBL/GenBank/DDBJ databases">
        <title>Antribacter sp. nov., isolated from Guizhou of China.</title>
        <authorList>
            <person name="Chengliang C."/>
            <person name="Ya Z."/>
        </authorList>
    </citation>
    <scope>NUCLEOTIDE SEQUENCE</scope>
    <source>
        <strain evidence="4">KLBMP 9083</strain>
    </source>
</reference>
<keyword evidence="5" id="KW-1185">Reference proteome</keyword>
<protein>
    <recommendedName>
        <fullName evidence="3">S1 motif domain-containing protein</fullName>
    </recommendedName>
</protein>
<dbReference type="Gene3D" id="2.40.50.140">
    <property type="entry name" value="Nucleic acid-binding proteins"/>
    <property type="match status" value="1"/>
</dbReference>
<keyword evidence="1" id="KW-0175">Coiled coil</keyword>
<evidence type="ECO:0000313" key="5">
    <source>
        <dbReference type="Proteomes" id="UP001165405"/>
    </source>
</evidence>
<gene>
    <name evidence="4" type="ORF">L1785_21190</name>
</gene>
<evidence type="ECO:0000259" key="3">
    <source>
        <dbReference type="PROSITE" id="PS50126"/>
    </source>
</evidence>
<dbReference type="GO" id="GO:0003676">
    <property type="term" value="F:nucleic acid binding"/>
    <property type="evidence" value="ECO:0007669"/>
    <property type="project" value="InterPro"/>
</dbReference>
<dbReference type="Proteomes" id="UP001165405">
    <property type="component" value="Unassembled WGS sequence"/>
</dbReference>
<name>A0AA41QIR8_9MICO</name>
<dbReference type="PROSITE" id="PS50126">
    <property type="entry name" value="S1"/>
    <property type="match status" value="1"/>
</dbReference>
<organism evidence="4 5">
    <name type="scientific">Antribacter soli</name>
    <dbReference type="NCBI Taxonomy" id="2910976"/>
    <lineage>
        <taxon>Bacteria</taxon>
        <taxon>Bacillati</taxon>
        <taxon>Actinomycetota</taxon>
        <taxon>Actinomycetes</taxon>
        <taxon>Micrococcales</taxon>
        <taxon>Promicromonosporaceae</taxon>
        <taxon>Antribacter</taxon>
    </lineage>
</organism>
<comment type="caution">
    <text evidence="4">The sequence shown here is derived from an EMBL/GenBank/DDBJ whole genome shotgun (WGS) entry which is preliminary data.</text>
</comment>
<dbReference type="InterPro" id="IPR003029">
    <property type="entry name" value="S1_domain"/>
</dbReference>